<evidence type="ECO:0000313" key="3">
    <source>
        <dbReference type="Proteomes" id="UP000604046"/>
    </source>
</evidence>
<feature type="transmembrane region" description="Helical" evidence="1">
    <location>
        <begin position="864"/>
        <end position="892"/>
    </location>
</feature>
<protein>
    <submittedName>
        <fullName evidence="2">Pmp10 protein</fullName>
    </submittedName>
</protein>
<feature type="transmembrane region" description="Helical" evidence="1">
    <location>
        <begin position="621"/>
        <end position="640"/>
    </location>
</feature>
<dbReference type="EMBL" id="CAJNDS010002335">
    <property type="protein sequence ID" value="CAE7438043.1"/>
    <property type="molecule type" value="Genomic_DNA"/>
</dbReference>
<dbReference type="Proteomes" id="UP000604046">
    <property type="component" value="Unassembled WGS sequence"/>
</dbReference>
<keyword evidence="1" id="KW-0812">Transmembrane</keyword>
<evidence type="ECO:0000256" key="1">
    <source>
        <dbReference type="SAM" id="Phobius"/>
    </source>
</evidence>
<feature type="transmembrane region" description="Helical" evidence="1">
    <location>
        <begin position="722"/>
        <end position="743"/>
    </location>
</feature>
<keyword evidence="1" id="KW-0472">Membrane</keyword>
<dbReference type="PANTHER" id="PTHR11319:SF35">
    <property type="entry name" value="OUTER MEMBRANE PROTEIN PMPC-RELATED"/>
    <property type="match status" value="1"/>
</dbReference>
<proteinExistence type="predicted"/>
<feature type="transmembrane region" description="Helical" evidence="1">
    <location>
        <begin position="937"/>
        <end position="959"/>
    </location>
</feature>
<organism evidence="2 3">
    <name type="scientific">Symbiodinium natans</name>
    <dbReference type="NCBI Taxonomy" id="878477"/>
    <lineage>
        <taxon>Eukaryota</taxon>
        <taxon>Sar</taxon>
        <taxon>Alveolata</taxon>
        <taxon>Dinophyceae</taxon>
        <taxon>Suessiales</taxon>
        <taxon>Symbiodiniaceae</taxon>
        <taxon>Symbiodinium</taxon>
    </lineage>
</organism>
<dbReference type="PANTHER" id="PTHR11319">
    <property type="entry name" value="G PROTEIN-COUPLED RECEPTOR-RELATED"/>
    <property type="match status" value="1"/>
</dbReference>
<dbReference type="OrthoDB" id="409438at2759"/>
<feature type="transmembrane region" description="Helical" evidence="1">
    <location>
        <begin position="808"/>
        <end position="829"/>
    </location>
</feature>
<name>A0A812RIV4_9DINO</name>
<gene>
    <name evidence="2" type="primary">pmp10</name>
    <name evidence="2" type="ORF">SNAT2548_LOCUS23809</name>
</gene>
<comment type="caution">
    <text evidence="2">The sequence shown here is derived from an EMBL/GenBank/DDBJ whole genome shotgun (WGS) entry which is preliminary data.</text>
</comment>
<reference evidence="2" key="1">
    <citation type="submission" date="2021-02" db="EMBL/GenBank/DDBJ databases">
        <authorList>
            <person name="Dougan E. K."/>
            <person name="Rhodes N."/>
            <person name="Thang M."/>
            <person name="Chan C."/>
        </authorList>
    </citation>
    <scope>NUCLEOTIDE SEQUENCE</scope>
</reference>
<keyword evidence="1" id="KW-1133">Transmembrane helix</keyword>
<feature type="transmembrane region" description="Helical" evidence="1">
    <location>
        <begin position="652"/>
        <end position="670"/>
    </location>
</feature>
<sequence>MDENCSVLQGAPGATIWVATSISFAHQAIVRGPLTVTMAPGVKTLSSSAIQSHQDLHVHSPTGSSVIFRDIVCSSPGAALDSERSIFLEGNGRILFENLCSFKGGAAARADNDVIKSTVATLVVRNTFGANRGGAFYAGLGIYLDSNGTVMFENCTSSWRGGALSSRGHLRIGGNAEYIFRNCSSAGKVIGGGALSAIGSVLVELQSGSVSFRQCRAPAMARGGSGGAISSNGDINISSGRVDFEACWAGTGNGNAMMAPNGFVSLSSESHVSLVGMEGFSGSAIFARRVFLPVGGSVLPAQVYSLLPLLASKLNSQGDEICPAGSRFSVSSRGLPDRSKYGKCRICDVGTASLTPASVEIQNVFSGPELGMRVVLVRRGSPNAIKSFQDLAAGKASRFSGLGLERGDWDPNMEAPLVKLGKENILKFKFHDGKFRTPDGWLLAVPFGLFYPDAPLGLVKEGEVPWKREINKVVLFRMDRFKDEDTMGPLHARGLVLGFGRDVTAVYQPPNPYKACVPCHLLAREGADKIQCHGGTHVSSLPGYMLFHRQGGRRLEVHVCPNAAACPGSNLSLTADGQITSASRLCSKGYDDRSSGCVRCSPGHGRQQLDPFTCQKCGTSALGGMAKAFISNGIFYAWALRSARPRTETRQIFTIFLAFLTISFRSLAAYPHTRHFQRLKGDVYAVGRMLRKAFVAADTVTTVEPGFGIDSFDCWVGAPVGVYRGLCLSWSIPLALLLVSLAWHKGRHGQRSLVVWGNVFAPRLFGASAMLAPCVSTQESRGRILMYEAVFDTPCASSVMDAVRIPRLWLSLMTSILLLLLVPVLWLSLVTKGSAYESETVGFLVGGYRSTHRWWEVVVFGRKAAIYVVATWFPMSWAPGAHLIYLLGIILAAELLQSTIRPYENPIFNQLEAQALGVSALCLALVLSLLVEWPFMPYAIFVTNSALLFLTTAAVYTYFIRLYVQAALAAKNGREPCVAEASPPPPASSGIELSARGALSTGMSGDAGDSNSGDQ</sequence>
<evidence type="ECO:0000313" key="2">
    <source>
        <dbReference type="EMBL" id="CAE7438043.1"/>
    </source>
</evidence>
<keyword evidence="3" id="KW-1185">Reference proteome</keyword>
<accession>A0A812RIV4</accession>
<dbReference type="AlphaFoldDB" id="A0A812RIV4"/>
<feature type="transmembrane region" description="Helical" evidence="1">
    <location>
        <begin position="913"/>
        <end position="931"/>
    </location>
</feature>